<keyword evidence="2" id="KW-1185">Reference proteome</keyword>
<evidence type="ECO:0000313" key="1">
    <source>
        <dbReference type="EMBL" id="KAI9922434.1"/>
    </source>
</evidence>
<evidence type="ECO:0000313" key="2">
    <source>
        <dbReference type="Proteomes" id="UP001163321"/>
    </source>
</evidence>
<organism evidence="1 2">
    <name type="scientific">Peronosclerospora sorghi</name>
    <dbReference type="NCBI Taxonomy" id="230839"/>
    <lineage>
        <taxon>Eukaryota</taxon>
        <taxon>Sar</taxon>
        <taxon>Stramenopiles</taxon>
        <taxon>Oomycota</taxon>
        <taxon>Peronosporomycetes</taxon>
        <taxon>Peronosporales</taxon>
        <taxon>Peronosporaceae</taxon>
        <taxon>Peronosclerospora</taxon>
    </lineage>
</organism>
<dbReference type="EMBL" id="CM047580">
    <property type="protein sequence ID" value="KAI9922434.1"/>
    <property type="molecule type" value="Genomic_DNA"/>
</dbReference>
<dbReference type="Proteomes" id="UP001163321">
    <property type="component" value="Chromosome 1"/>
</dbReference>
<gene>
    <name evidence="1" type="ORF">PsorP6_000624</name>
</gene>
<protein>
    <submittedName>
        <fullName evidence="1">Uncharacterized protein</fullName>
    </submittedName>
</protein>
<sequence>MRLLGVLLVHVLSSPVVASTVQIQGVAPRDQGKYAGTDFTCLVDGKAATLPSRRVNDNFCDCDDGDDEPGTAACSHVLSSQFYCANEGFFPETIPTSRIQDGVCDCCDGSDEQLNSKSLCPNTCAHAAEEFRKKAEQRLDVVRRGFETRQAILNGDVATFFEKEEASKATIEKELVALKLLKSRVTVHKDREELREEKYRFEHARREHAESHKDEQTSDQESPHAINENAAEATAFEPLDSITVADDDVDVDRAEDERAAEVLDSYRETVKSQIELLDGTKVSLADYLRMDHRQAATKIVFGIDLHSGYSSS</sequence>
<comment type="caution">
    <text evidence="1">The sequence shown here is derived from an EMBL/GenBank/DDBJ whole genome shotgun (WGS) entry which is preliminary data.</text>
</comment>
<accession>A0ACC0WU81</accession>
<name>A0ACC0WU81_9STRA</name>
<proteinExistence type="predicted"/>
<reference evidence="1 2" key="1">
    <citation type="journal article" date="2022" name="bioRxiv">
        <title>The genome of the oomycete Peronosclerospora sorghi, a cosmopolitan pathogen of maize and sorghum, is inflated with dispersed pseudogenes.</title>
        <authorList>
            <person name="Fletcher K."/>
            <person name="Martin F."/>
            <person name="Isakeit T."/>
            <person name="Cavanaugh K."/>
            <person name="Magill C."/>
            <person name="Michelmore R."/>
        </authorList>
    </citation>
    <scope>NUCLEOTIDE SEQUENCE [LARGE SCALE GENOMIC DNA]</scope>
    <source>
        <strain evidence="1">P6</strain>
    </source>
</reference>